<dbReference type="EMBL" id="QSAV01000013">
    <property type="protein sequence ID" value="RGW80916.1"/>
    <property type="molecule type" value="Genomic_DNA"/>
</dbReference>
<proteinExistence type="predicted"/>
<comment type="caution">
    <text evidence="1">The sequence shown here is derived from an EMBL/GenBank/DDBJ whole genome shotgun (WGS) entry which is preliminary data.</text>
</comment>
<protein>
    <submittedName>
        <fullName evidence="1">Uncharacterized protein</fullName>
    </submittedName>
</protein>
<dbReference type="AlphaFoldDB" id="A0AA92U980"/>
<dbReference type="Proteomes" id="UP000285776">
    <property type="component" value="Unassembled WGS sequence"/>
</dbReference>
<reference evidence="1 2" key="1">
    <citation type="submission" date="2018-08" db="EMBL/GenBank/DDBJ databases">
        <title>A genome reference for cultivated species of the human gut microbiota.</title>
        <authorList>
            <person name="Zou Y."/>
            <person name="Xue W."/>
            <person name="Luo G."/>
        </authorList>
    </citation>
    <scope>NUCLEOTIDE SEQUENCE [LARGE SCALE GENOMIC DNA]</scope>
    <source>
        <strain evidence="1 2">AF10-17</strain>
    </source>
</reference>
<accession>A0AA92U980</accession>
<sequence length="99" mass="11093">MSVCGTGAAWVKLSGFSREYDYPHYWILPKKTPYYQVQLGWWICLPSSKPTLFNGDFRRPAVVSLLRLHVAPCGSDGILTVSAIAIAVRLRLRTRLTPG</sequence>
<gene>
    <name evidence="1" type="ORF">DWV53_05285</name>
</gene>
<name>A0AA92U980_9BACT</name>
<organism evidence="1 2">
    <name type="scientific">Segatella copri</name>
    <dbReference type="NCBI Taxonomy" id="165179"/>
    <lineage>
        <taxon>Bacteria</taxon>
        <taxon>Pseudomonadati</taxon>
        <taxon>Bacteroidota</taxon>
        <taxon>Bacteroidia</taxon>
        <taxon>Bacteroidales</taxon>
        <taxon>Prevotellaceae</taxon>
        <taxon>Segatella</taxon>
    </lineage>
</organism>
<evidence type="ECO:0000313" key="1">
    <source>
        <dbReference type="EMBL" id="RGW80916.1"/>
    </source>
</evidence>
<evidence type="ECO:0000313" key="2">
    <source>
        <dbReference type="Proteomes" id="UP000285776"/>
    </source>
</evidence>